<name>A0A383SAM3_9ACTN</name>
<organism evidence="1 2">
    <name type="scientific">Propionibacterium australiense</name>
    <dbReference type="NCBI Taxonomy" id="119981"/>
    <lineage>
        <taxon>Bacteria</taxon>
        <taxon>Bacillati</taxon>
        <taxon>Actinomycetota</taxon>
        <taxon>Actinomycetes</taxon>
        <taxon>Propionibacteriales</taxon>
        <taxon>Propionibacteriaceae</taxon>
        <taxon>Propionibacterium</taxon>
    </lineage>
</organism>
<dbReference type="Proteomes" id="UP000263928">
    <property type="component" value="Unassembled WGS sequence"/>
</dbReference>
<sequence length="173" mass="18476">MMSSTEKAEPALLEGGRLASTSFPKDSLGEALARLTGAAPQWQGIAFTTAGARSVRAASAGALMTRLDGADHEVPLGTVYELRLWAVGQQALDGAKARELRWLNGSGSAEISVHEGAAGVGQDCWYRTNSYLQHSDIADLDMKPRMTGVEVFVQEDGYGNVVFADELMTGRWA</sequence>
<evidence type="ECO:0000313" key="2">
    <source>
        <dbReference type="Proteomes" id="UP000263928"/>
    </source>
</evidence>
<dbReference type="AlphaFoldDB" id="A0A383SAM3"/>
<protein>
    <submittedName>
        <fullName evidence="1">Uncharacterized protein</fullName>
    </submittedName>
</protein>
<evidence type="ECO:0000313" key="1">
    <source>
        <dbReference type="EMBL" id="SYZ34474.1"/>
    </source>
</evidence>
<dbReference type="RefSeq" id="WP_119162780.1">
    <property type="nucleotide sequence ID" value="NZ_LR134442.1"/>
</dbReference>
<proteinExistence type="predicted"/>
<dbReference type="EMBL" id="UNQJ01000027">
    <property type="protein sequence ID" value="SYZ34474.1"/>
    <property type="molecule type" value="Genomic_DNA"/>
</dbReference>
<gene>
    <name evidence="1" type="ORF">PROPAUS_2490</name>
</gene>
<keyword evidence="2" id="KW-1185">Reference proteome</keyword>
<accession>A0A383SAM3</accession>
<reference evidence="2" key="1">
    <citation type="submission" date="2018-08" db="EMBL/GenBank/DDBJ databases">
        <authorList>
            <person name="Hornung B."/>
        </authorList>
    </citation>
    <scope>NUCLEOTIDE SEQUENCE [LARGE SCALE GENOMIC DNA]</scope>
</reference>